<organism evidence="23 24">
    <name type="scientific">Cladophialophora chaetospira</name>
    <dbReference type="NCBI Taxonomy" id="386627"/>
    <lineage>
        <taxon>Eukaryota</taxon>
        <taxon>Fungi</taxon>
        <taxon>Dikarya</taxon>
        <taxon>Ascomycota</taxon>
        <taxon>Pezizomycotina</taxon>
        <taxon>Eurotiomycetes</taxon>
        <taxon>Chaetothyriomycetidae</taxon>
        <taxon>Chaetothyriales</taxon>
        <taxon>Herpotrichiellaceae</taxon>
        <taxon>Cladophialophora</taxon>
    </lineage>
</organism>
<dbReference type="PRINTS" id="PR00369">
    <property type="entry name" value="FLAVODOXIN"/>
</dbReference>
<evidence type="ECO:0000256" key="3">
    <source>
        <dbReference type="ARBA" id="ARBA00022516"/>
    </source>
</evidence>
<dbReference type="InterPro" id="IPR001433">
    <property type="entry name" value="OxRdtase_FAD/NAD-bd"/>
</dbReference>
<dbReference type="FunFam" id="3.40.50.80:FF:000001">
    <property type="entry name" value="NADPH--cytochrome P450 reductase 1"/>
    <property type="match status" value="1"/>
</dbReference>
<evidence type="ECO:0000256" key="19">
    <source>
        <dbReference type="PIRNR" id="PIRNR000208"/>
    </source>
</evidence>
<dbReference type="PIRSF" id="PIRSF000208">
    <property type="entry name" value="P450R"/>
    <property type="match status" value="1"/>
</dbReference>
<comment type="subcellular location">
    <subcellularLocation>
        <location evidence="19">Endoplasmic reticulum membrane</location>
    </subcellularLocation>
</comment>
<feature type="domain" description="FAD-binding FR-type" evidence="22">
    <location>
        <begin position="280"/>
        <end position="527"/>
    </location>
</feature>
<proteinExistence type="inferred from homology"/>
<dbReference type="InterPro" id="IPR017938">
    <property type="entry name" value="Riboflavin_synthase-like_b-brl"/>
</dbReference>
<dbReference type="Proteomes" id="UP001172673">
    <property type="component" value="Unassembled WGS sequence"/>
</dbReference>
<comment type="similarity">
    <text evidence="19">In the C-terminal section; belongs to the flavoprotein pyridine nucleotide cytochrome reductase family.</text>
</comment>
<evidence type="ECO:0000256" key="8">
    <source>
        <dbReference type="ARBA" id="ARBA00022827"/>
    </source>
</evidence>
<comment type="cofactor">
    <cofactor evidence="1">
        <name>FMN</name>
        <dbReference type="ChEBI" id="CHEBI:58210"/>
    </cofactor>
</comment>
<evidence type="ECO:0000256" key="12">
    <source>
        <dbReference type="ARBA" id="ARBA00023002"/>
    </source>
</evidence>
<evidence type="ECO:0000256" key="14">
    <source>
        <dbReference type="ARBA" id="ARBA00023098"/>
    </source>
</evidence>
<dbReference type="PANTHER" id="PTHR19384:SF17">
    <property type="entry name" value="NADPH--CYTOCHROME P450 REDUCTASE"/>
    <property type="match status" value="1"/>
</dbReference>
<evidence type="ECO:0000256" key="9">
    <source>
        <dbReference type="ARBA" id="ARBA00022857"/>
    </source>
</evidence>
<dbReference type="InterPro" id="IPR003097">
    <property type="entry name" value="CysJ-like_FAD-binding"/>
</dbReference>
<feature type="signal peptide" evidence="20">
    <location>
        <begin position="1"/>
        <end position="17"/>
    </location>
</feature>
<keyword evidence="10" id="KW-0752">Steroid biosynthesis</keyword>
<evidence type="ECO:0000256" key="2">
    <source>
        <dbReference type="ARBA" id="ARBA00001974"/>
    </source>
</evidence>
<dbReference type="PROSITE" id="PS50902">
    <property type="entry name" value="FLAVODOXIN_LIKE"/>
    <property type="match status" value="1"/>
</dbReference>
<dbReference type="PROSITE" id="PS51384">
    <property type="entry name" value="FAD_FR"/>
    <property type="match status" value="1"/>
</dbReference>
<dbReference type="InterPro" id="IPR017927">
    <property type="entry name" value="FAD-bd_FR_type"/>
</dbReference>
<keyword evidence="4" id="KW-0285">Flavoprotein</keyword>
<dbReference type="InterPro" id="IPR001094">
    <property type="entry name" value="Flavdoxin-like"/>
</dbReference>
<keyword evidence="5" id="KW-0288">FMN</keyword>
<name>A0AA38XGY9_9EURO</name>
<keyword evidence="20" id="KW-0732">Signal</keyword>
<gene>
    <name evidence="23" type="primary">NCP1</name>
    <name evidence="23" type="ORF">H2200_003232</name>
</gene>
<evidence type="ECO:0000256" key="7">
    <source>
        <dbReference type="ARBA" id="ARBA00022824"/>
    </source>
</evidence>
<keyword evidence="11" id="KW-1133">Transmembrane helix</keyword>
<evidence type="ECO:0000256" key="13">
    <source>
        <dbReference type="ARBA" id="ARBA00023011"/>
    </source>
</evidence>
<keyword evidence="6" id="KW-0812">Transmembrane</keyword>
<dbReference type="InterPro" id="IPR001709">
    <property type="entry name" value="Flavoprot_Pyr_Nucl_cyt_Rdtase"/>
</dbReference>
<keyword evidence="7 19" id="KW-0256">Endoplasmic reticulum</keyword>
<accession>A0AA38XGY9</accession>
<dbReference type="InterPro" id="IPR008254">
    <property type="entry name" value="Flavodoxin/NO_synth"/>
</dbReference>
<dbReference type="SUPFAM" id="SSF63380">
    <property type="entry name" value="Riboflavin synthase domain-like"/>
    <property type="match status" value="1"/>
</dbReference>
<sequence>MQILGHWDLLLIKASLAGICASYVGSKLQRALRARNSTTGLNLHSVTSIKRDTGPSLAPTRSPKKRLEQADKRCIIFYGTQTGTAEKFAMVMARELTARFNLPSMIADLDDYDYIDLSSMLPNQLAIFILATYGEGEPTDNAISFESFLRQQTVQVEDQEVKSMPSLRYAAFGLGSSSYPLFNAMVTKVDDALQRCGATRVGMVGRGDDSKGTCEADFVNWKETTLSDIATCFNLKQVEYKFQPIFTILEESSRESVEVYLGEPNKNHLNGRICGPFTARNPFPAKILVARELFTSSERNCLHLEFDISDTTMTYETGDHLAVWPVNSDLEVERFLKVLNLFDKRETIINITNIDPTIKAPIPSKTTYEAAARYYLDICAPVSQQSLAILATVASGSAQHALQTLGTDQALFQIEVSDKLLNLAQTLEMIGATTTCSTVPFSFFLENISKLQPRYYSISSSSLASSKKISITAVVESSVAPGSDVPFKGVSTNYLLALKRHACGLREGSTIFPTHILSGPRGRYNQPTALINVRRSKFRLPRSSGTPVIMVGPGTGVAPFRGFVQERALQARSGRTGGRTILFYGCRNKDEDYLYKDEWDSYSSSSNNGEFSIYTAFSREHPGRRVYVQDVIRTRAGELKELILNQNAHVYVCGDATRMAKDVFKTFEDIMDGCVPGSSHDYLKVLKASGRWSEDVW</sequence>
<dbReference type="Pfam" id="PF00258">
    <property type="entry name" value="Flavodoxin_1"/>
    <property type="match status" value="1"/>
</dbReference>
<keyword evidence="3" id="KW-0444">Lipid biosynthesis</keyword>
<dbReference type="InterPro" id="IPR039261">
    <property type="entry name" value="FNR_nucleotide-bd"/>
</dbReference>
<evidence type="ECO:0000256" key="1">
    <source>
        <dbReference type="ARBA" id="ARBA00001917"/>
    </source>
</evidence>
<dbReference type="Gene3D" id="1.20.990.10">
    <property type="entry name" value="NADPH-cytochrome p450 Reductase, Chain A, domain 3"/>
    <property type="match status" value="1"/>
</dbReference>
<evidence type="ECO:0000313" key="23">
    <source>
        <dbReference type="EMBL" id="KAJ9613290.1"/>
    </source>
</evidence>
<dbReference type="GO" id="GO:0016126">
    <property type="term" value="P:sterol biosynthetic process"/>
    <property type="evidence" value="ECO:0007669"/>
    <property type="project" value="UniProtKB-KW"/>
</dbReference>
<dbReference type="GO" id="GO:0005829">
    <property type="term" value="C:cytosol"/>
    <property type="evidence" value="ECO:0007669"/>
    <property type="project" value="TreeGrafter"/>
</dbReference>
<dbReference type="InterPro" id="IPR023173">
    <property type="entry name" value="NADPH_Cyt_P450_Rdtase_alpha"/>
</dbReference>
<evidence type="ECO:0000256" key="20">
    <source>
        <dbReference type="SAM" id="SignalP"/>
    </source>
</evidence>
<keyword evidence="15 19" id="KW-0472">Membrane</keyword>
<dbReference type="EC" id="1.6.2.4" evidence="19"/>
<dbReference type="InterPro" id="IPR029039">
    <property type="entry name" value="Flavoprotein-like_sf"/>
</dbReference>
<keyword evidence="16" id="KW-1207">Sterol metabolism</keyword>
<feature type="domain" description="Flavodoxin-like" evidence="21">
    <location>
        <begin position="74"/>
        <end position="226"/>
    </location>
</feature>
<keyword evidence="17" id="KW-0753">Steroid metabolism</keyword>
<evidence type="ECO:0000256" key="18">
    <source>
        <dbReference type="ARBA" id="ARBA00049342"/>
    </source>
</evidence>
<evidence type="ECO:0000256" key="16">
    <source>
        <dbReference type="ARBA" id="ARBA00023166"/>
    </source>
</evidence>
<dbReference type="PRINTS" id="PR00371">
    <property type="entry name" value="FPNCR"/>
</dbReference>
<dbReference type="Pfam" id="PF00175">
    <property type="entry name" value="NAD_binding_1"/>
    <property type="match status" value="1"/>
</dbReference>
<feature type="chain" id="PRO_5041300120" description="NADPH--cytochrome P450 reductase" evidence="20">
    <location>
        <begin position="18"/>
        <end position="697"/>
    </location>
</feature>
<comment type="caution">
    <text evidence="23">The sequence shown here is derived from an EMBL/GenBank/DDBJ whole genome shotgun (WGS) entry which is preliminary data.</text>
</comment>
<protein>
    <recommendedName>
        <fullName evidence="19">NADPH--cytochrome P450 reductase</fullName>
        <ecNumber evidence="19">1.6.2.4</ecNumber>
    </recommendedName>
</protein>
<dbReference type="GO" id="GO:0010181">
    <property type="term" value="F:FMN binding"/>
    <property type="evidence" value="ECO:0007669"/>
    <property type="project" value="InterPro"/>
</dbReference>
<keyword evidence="14" id="KW-0443">Lipid metabolism</keyword>
<comment type="function">
    <text evidence="19">This enzyme is required for electron transfer from NADP to cytochrome P450.</text>
</comment>
<dbReference type="Pfam" id="PF00667">
    <property type="entry name" value="FAD_binding_1"/>
    <property type="match status" value="1"/>
</dbReference>
<dbReference type="Gene3D" id="2.40.30.10">
    <property type="entry name" value="Translation factors"/>
    <property type="match status" value="1"/>
</dbReference>
<evidence type="ECO:0000259" key="22">
    <source>
        <dbReference type="PROSITE" id="PS51384"/>
    </source>
</evidence>
<evidence type="ECO:0000256" key="5">
    <source>
        <dbReference type="ARBA" id="ARBA00022643"/>
    </source>
</evidence>
<dbReference type="GO" id="GO:0005789">
    <property type="term" value="C:endoplasmic reticulum membrane"/>
    <property type="evidence" value="ECO:0007669"/>
    <property type="project" value="UniProtKB-SubCell"/>
</dbReference>
<keyword evidence="13" id="KW-0756">Sterol biosynthesis</keyword>
<evidence type="ECO:0000256" key="17">
    <source>
        <dbReference type="ARBA" id="ARBA00023221"/>
    </source>
</evidence>
<dbReference type="Gene3D" id="3.40.50.360">
    <property type="match status" value="1"/>
</dbReference>
<comment type="cofactor">
    <cofactor evidence="2">
        <name>FAD</name>
        <dbReference type="ChEBI" id="CHEBI:57692"/>
    </cofactor>
</comment>
<keyword evidence="8" id="KW-0274">FAD</keyword>
<evidence type="ECO:0000313" key="24">
    <source>
        <dbReference type="Proteomes" id="UP001172673"/>
    </source>
</evidence>
<dbReference type="PANTHER" id="PTHR19384">
    <property type="entry name" value="NITRIC OXIDE SYNTHASE-RELATED"/>
    <property type="match status" value="1"/>
</dbReference>
<reference evidence="23" key="1">
    <citation type="submission" date="2022-10" db="EMBL/GenBank/DDBJ databases">
        <title>Culturing micro-colonial fungi from biological soil crusts in the Mojave desert and describing Neophaeococcomyces mojavensis, and introducing the new genera and species Taxawa tesnikishii.</title>
        <authorList>
            <person name="Kurbessoian T."/>
            <person name="Stajich J.E."/>
        </authorList>
    </citation>
    <scope>NUCLEOTIDE SEQUENCE</scope>
    <source>
        <strain evidence="23">TK_41</strain>
    </source>
</reference>
<dbReference type="SUPFAM" id="SSF52343">
    <property type="entry name" value="Ferredoxin reductase-like, C-terminal NADP-linked domain"/>
    <property type="match status" value="1"/>
</dbReference>
<evidence type="ECO:0000256" key="4">
    <source>
        <dbReference type="ARBA" id="ARBA00022630"/>
    </source>
</evidence>
<dbReference type="GO" id="GO:0050660">
    <property type="term" value="F:flavin adenine dinucleotide binding"/>
    <property type="evidence" value="ECO:0007669"/>
    <property type="project" value="TreeGrafter"/>
</dbReference>
<dbReference type="EMBL" id="JAPDRK010000004">
    <property type="protein sequence ID" value="KAJ9613290.1"/>
    <property type="molecule type" value="Genomic_DNA"/>
</dbReference>
<evidence type="ECO:0000256" key="11">
    <source>
        <dbReference type="ARBA" id="ARBA00022989"/>
    </source>
</evidence>
<dbReference type="GO" id="GO:0003958">
    <property type="term" value="F:NADPH-hemoprotein reductase activity"/>
    <property type="evidence" value="ECO:0007669"/>
    <property type="project" value="UniProtKB-EC"/>
</dbReference>
<evidence type="ECO:0000256" key="15">
    <source>
        <dbReference type="ARBA" id="ARBA00023136"/>
    </source>
</evidence>
<dbReference type="SUPFAM" id="SSF52218">
    <property type="entry name" value="Flavoproteins"/>
    <property type="match status" value="1"/>
</dbReference>
<evidence type="ECO:0000256" key="10">
    <source>
        <dbReference type="ARBA" id="ARBA00022955"/>
    </source>
</evidence>
<keyword evidence="24" id="KW-1185">Reference proteome</keyword>
<evidence type="ECO:0000259" key="21">
    <source>
        <dbReference type="PROSITE" id="PS50902"/>
    </source>
</evidence>
<dbReference type="InterPro" id="IPR023208">
    <property type="entry name" value="P450R"/>
</dbReference>
<comment type="catalytic activity">
    <reaction evidence="18 19">
        <text>2 oxidized [cytochrome P450] + NADPH = 2 reduced [cytochrome P450] + NADP(+) + H(+)</text>
        <dbReference type="Rhea" id="RHEA:24040"/>
        <dbReference type="Rhea" id="RHEA-COMP:14627"/>
        <dbReference type="Rhea" id="RHEA-COMP:14628"/>
        <dbReference type="ChEBI" id="CHEBI:15378"/>
        <dbReference type="ChEBI" id="CHEBI:55376"/>
        <dbReference type="ChEBI" id="CHEBI:57783"/>
        <dbReference type="ChEBI" id="CHEBI:58349"/>
        <dbReference type="ChEBI" id="CHEBI:60344"/>
        <dbReference type="EC" id="1.6.2.4"/>
    </reaction>
</comment>
<dbReference type="AlphaFoldDB" id="A0AA38XGY9"/>
<keyword evidence="9 19" id="KW-0521">NADP</keyword>
<dbReference type="Gene3D" id="3.40.50.80">
    <property type="entry name" value="Nucleotide-binding domain of ferredoxin-NADP reductase (FNR) module"/>
    <property type="match status" value="1"/>
</dbReference>
<evidence type="ECO:0000256" key="6">
    <source>
        <dbReference type="ARBA" id="ARBA00022692"/>
    </source>
</evidence>
<keyword evidence="12 19" id="KW-0560">Oxidoreductase</keyword>